<dbReference type="Proteomes" id="UP000270296">
    <property type="component" value="Unassembled WGS sequence"/>
</dbReference>
<evidence type="ECO:0000313" key="2">
    <source>
        <dbReference type="EMBL" id="VDP14198.1"/>
    </source>
</evidence>
<dbReference type="GO" id="GO:0005737">
    <property type="term" value="C:cytoplasm"/>
    <property type="evidence" value="ECO:0007669"/>
    <property type="project" value="TreeGrafter"/>
</dbReference>
<evidence type="ECO:0000313" key="4">
    <source>
        <dbReference type="WBParaSite" id="SBAD_0000805401-mRNA-1"/>
    </source>
</evidence>
<dbReference type="AlphaFoldDB" id="A0A183IVW4"/>
<protein>
    <submittedName>
        <fullName evidence="4">Transformation/transcription domain-associated protein</fullName>
    </submittedName>
</protein>
<reference evidence="4" key="1">
    <citation type="submission" date="2016-06" db="UniProtKB">
        <authorList>
            <consortium name="WormBaseParasite"/>
        </authorList>
    </citation>
    <scope>IDENTIFICATION</scope>
</reference>
<dbReference type="PANTHER" id="PTHR23120:SF0">
    <property type="entry name" value="MAESTRO HEAT-LIKE REPEAT FAMILY MEMBER 1"/>
    <property type="match status" value="1"/>
</dbReference>
<gene>
    <name evidence="2" type="ORF">SBAD_LOCUS7761</name>
</gene>
<dbReference type="WBParaSite" id="SBAD_0000805401-mRNA-1">
    <property type="protein sequence ID" value="SBAD_0000805401-mRNA-1"/>
    <property type="gene ID" value="SBAD_0000805401"/>
</dbReference>
<feature type="domain" description="MROH2B-like HEAT-repeats" evidence="1">
    <location>
        <begin position="2"/>
        <end position="121"/>
    </location>
</feature>
<keyword evidence="3" id="KW-1185">Reference proteome</keyword>
<name>A0A183IVW4_9BILA</name>
<reference evidence="2 3" key="2">
    <citation type="submission" date="2018-11" db="EMBL/GenBank/DDBJ databases">
        <authorList>
            <consortium name="Pathogen Informatics"/>
        </authorList>
    </citation>
    <scope>NUCLEOTIDE SEQUENCE [LARGE SCALE GENOMIC DNA]</scope>
</reference>
<dbReference type="Pfam" id="PF23210">
    <property type="entry name" value="HEAT_Maestro_2"/>
    <property type="match status" value="1"/>
</dbReference>
<accession>A0A183IVW4</accession>
<dbReference type="InterPro" id="IPR045206">
    <property type="entry name" value="Maestro_heat-like_prot"/>
</dbReference>
<dbReference type="PANTHER" id="PTHR23120">
    <property type="entry name" value="MAESTRO-RELATED HEAT DOMAIN-CONTAINING"/>
    <property type="match status" value="1"/>
</dbReference>
<dbReference type="InterPro" id="IPR055408">
    <property type="entry name" value="HEAT_MROH2B-like"/>
</dbReference>
<dbReference type="EMBL" id="UZAM01010916">
    <property type="protein sequence ID" value="VDP14198.1"/>
    <property type="molecule type" value="Genomic_DNA"/>
</dbReference>
<dbReference type="OrthoDB" id="1884734at2759"/>
<proteinExistence type="predicted"/>
<sequence>MILTKLENLAKQEYQKKQTGFFGFLKDTLPVKTEADYERSYLKATLMLCYGFVVIHCPVNLLVIKLENVIMRFLSPYFENPMDDIIRQSLLETMRNIAISVHPTRIRYDFPFRPQMLHYIMVKI</sequence>
<evidence type="ECO:0000259" key="1">
    <source>
        <dbReference type="Pfam" id="PF23210"/>
    </source>
</evidence>
<evidence type="ECO:0000313" key="3">
    <source>
        <dbReference type="Proteomes" id="UP000270296"/>
    </source>
</evidence>
<organism evidence="4">
    <name type="scientific">Soboliphyme baturini</name>
    <dbReference type="NCBI Taxonomy" id="241478"/>
    <lineage>
        <taxon>Eukaryota</taxon>
        <taxon>Metazoa</taxon>
        <taxon>Ecdysozoa</taxon>
        <taxon>Nematoda</taxon>
        <taxon>Enoplea</taxon>
        <taxon>Dorylaimia</taxon>
        <taxon>Dioctophymatida</taxon>
        <taxon>Dioctophymatoidea</taxon>
        <taxon>Soboliphymatidae</taxon>
        <taxon>Soboliphyme</taxon>
    </lineage>
</organism>